<dbReference type="Pfam" id="PF03567">
    <property type="entry name" value="Sulfotransfer_2"/>
    <property type="match status" value="1"/>
</dbReference>
<evidence type="ECO:0000256" key="9">
    <source>
        <dbReference type="ARBA" id="ARBA00023136"/>
    </source>
</evidence>
<keyword evidence="6" id="KW-0735">Signal-anchor</keyword>
<keyword evidence="10" id="KW-1015">Disulfide bond</keyword>
<evidence type="ECO:0000256" key="1">
    <source>
        <dbReference type="ARBA" id="ARBA00004323"/>
    </source>
</evidence>
<dbReference type="EMBL" id="JARKIK010000011">
    <property type="protein sequence ID" value="KAK8748552.1"/>
    <property type="molecule type" value="Genomic_DNA"/>
</dbReference>
<feature type="non-terminal residue" evidence="13">
    <location>
        <position position="1"/>
    </location>
</feature>
<evidence type="ECO:0000256" key="6">
    <source>
        <dbReference type="ARBA" id="ARBA00022968"/>
    </source>
</evidence>
<feature type="transmembrane region" description="Helical" evidence="12">
    <location>
        <begin position="27"/>
        <end position="46"/>
    </location>
</feature>
<name>A0AAW0XXM4_CHEQU</name>
<protein>
    <recommendedName>
        <fullName evidence="15">Heparan sulfate 2-O-sulfotransferase 1</fullName>
    </recommendedName>
</protein>
<dbReference type="Proteomes" id="UP001445076">
    <property type="component" value="Unassembled WGS sequence"/>
</dbReference>
<keyword evidence="7 12" id="KW-1133">Transmembrane helix</keyword>
<evidence type="ECO:0000256" key="4">
    <source>
        <dbReference type="ARBA" id="ARBA00022679"/>
    </source>
</evidence>
<evidence type="ECO:0000256" key="11">
    <source>
        <dbReference type="ARBA" id="ARBA00023180"/>
    </source>
</evidence>
<dbReference type="Gene3D" id="3.40.50.300">
    <property type="entry name" value="P-loop containing nucleotide triphosphate hydrolases"/>
    <property type="match status" value="1"/>
</dbReference>
<evidence type="ECO:0000256" key="3">
    <source>
        <dbReference type="ARBA" id="ARBA00011233"/>
    </source>
</evidence>
<evidence type="ECO:0000256" key="5">
    <source>
        <dbReference type="ARBA" id="ARBA00022692"/>
    </source>
</evidence>
<comment type="caution">
    <text evidence="13">The sequence shown here is derived from an EMBL/GenBank/DDBJ whole genome shotgun (WGS) entry which is preliminary data.</text>
</comment>
<keyword evidence="9 12" id="KW-0472">Membrane</keyword>
<evidence type="ECO:0000256" key="10">
    <source>
        <dbReference type="ARBA" id="ARBA00023157"/>
    </source>
</evidence>
<dbReference type="InterPro" id="IPR027417">
    <property type="entry name" value="P-loop_NTPase"/>
</dbReference>
<dbReference type="AlphaFoldDB" id="A0AAW0XXM4"/>
<dbReference type="InterPro" id="IPR005331">
    <property type="entry name" value="Sulfotransferase"/>
</dbReference>
<dbReference type="GO" id="GO:0015012">
    <property type="term" value="P:heparan sulfate proteoglycan biosynthetic process"/>
    <property type="evidence" value="ECO:0007669"/>
    <property type="project" value="UniProtKB-ARBA"/>
</dbReference>
<evidence type="ECO:0000256" key="8">
    <source>
        <dbReference type="ARBA" id="ARBA00023034"/>
    </source>
</evidence>
<sequence>VSSGSSSSSPLTPTSNMTSSRLQTSRVVVLLMVGVSAVLLLMYLHLAKEVCHLRNYIHSHPALDLQVSSTLTGSSRRNIKNENSRGSSSSSSINGLDLENLIVIYNRVPKTGSTSFIGLAYDLCSKNKFNVINVNTTKKNPTLSLTDQMRLVYNMSNWDEKKPGIYHGHLAYLDFNRFGVSVQPLYINIVRNPLERLVSHYYFIRYGDDLMPQRVYKKMGDKMTLDECVALQHPDCSTNHLWMQIPFFCGHLAECWVPGSSWALELAKHNLVHNYFLVGVTEELEDFVAMLEYTLPRMFKGALDLYVSGSKSHIRKTSKKIMPSDETIAKLQNTKVWRMENEFYTFVLDHFHFIRKKTLIEAANGGGLVDRGQNFEYGKIKPRKS</sequence>
<accession>A0AAW0XXM4</accession>
<proteinExistence type="inferred from homology"/>
<reference evidence="13 14" key="1">
    <citation type="journal article" date="2024" name="BMC Genomics">
        <title>Genome assembly of redclaw crayfish (Cherax quadricarinatus) provides insights into its immune adaptation and hypoxia tolerance.</title>
        <authorList>
            <person name="Liu Z."/>
            <person name="Zheng J."/>
            <person name="Li H."/>
            <person name="Fang K."/>
            <person name="Wang S."/>
            <person name="He J."/>
            <person name="Zhou D."/>
            <person name="Weng S."/>
            <person name="Chi M."/>
            <person name="Gu Z."/>
            <person name="He J."/>
            <person name="Li F."/>
            <person name="Wang M."/>
        </authorList>
    </citation>
    <scope>NUCLEOTIDE SEQUENCE [LARGE SCALE GENOMIC DNA]</scope>
    <source>
        <strain evidence="13">ZL_2023a</strain>
    </source>
</reference>
<dbReference type="FunFam" id="3.40.50.300:FF:001418">
    <property type="entry name" value="Heparan sulfate 2-o-sulfotransferase"/>
    <property type="match status" value="1"/>
</dbReference>
<evidence type="ECO:0008006" key="15">
    <source>
        <dbReference type="Google" id="ProtNLM"/>
    </source>
</evidence>
<dbReference type="InterPro" id="IPR007734">
    <property type="entry name" value="Heparan_SO4_2-O-STrfase"/>
</dbReference>
<comment type="similarity">
    <text evidence="2">Belongs to the sulfotransferase 3 family.</text>
</comment>
<evidence type="ECO:0000256" key="7">
    <source>
        <dbReference type="ARBA" id="ARBA00022989"/>
    </source>
</evidence>
<comment type="subunit">
    <text evidence="3">Homotrimer.</text>
</comment>
<evidence type="ECO:0000256" key="12">
    <source>
        <dbReference type="SAM" id="Phobius"/>
    </source>
</evidence>
<dbReference type="SUPFAM" id="SSF52540">
    <property type="entry name" value="P-loop containing nucleoside triphosphate hydrolases"/>
    <property type="match status" value="1"/>
</dbReference>
<evidence type="ECO:0000313" key="13">
    <source>
        <dbReference type="EMBL" id="KAK8748552.1"/>
    </source>
</evidence>
<keyword evidence="8" id="KW-0333">Golgi apparatus</keyword>
<dbReference type="GO" id="GO:0000139">
    <property type="term" value="C:Golgi membrane"/>
    <property type="evidence" value="ECO:0007669"/>
    <property type="project" value="UniProtKB-SubCell"/>
</dbReference>
<evidence type="ECO:0000313" key="14">
    <source>
        <dbReference type="Proteomes" id="UP001445076"/>
    </source>
</evidence>
<keyword evidence="5 12" id="KW-0812">Transmembrane</keyword>
<organism evidence="13 14">
    <name type="scientific">Cherax quadricarinatus</name>
    <name type="common">Australian red claw crayfish</name>
    <dbReference type="NCBI Taxonomy" id="27406"/>
    <lineage>
        <taxon>Eukaryota</taxon>
        <taxon>Metazoa</taxon>
        <taxon>Ecdysozoa</taxon>
        <taxon>Arthropoda</taxon>
        <taxon>Crustacea</taxon>
        <taxon>Multicrustacea</taxon>
        <taxon>Malacostraca</taxon>
        <taxon>Eumalacostraca</taxon>
        <taxon>Eucarida</taxon>
        <taxon>Decapoda</taxon>
        <taxon>Pleocyemata</taxon>
        <taxon>Astacidea</taxon>
        <taxon>Parastacoidea</taxon>
        <taxon>Parastacidae</taxon>
        <taxon>Cherax</taxon>
    </lineage>
</organism>
<dbReference type="GO" id="GO:0004394">
    <property type="term" value="F:heparan sulfate 2-sulfotransferase activity"/>
    <property type="evidence" value="ECO:0007669"/>
    <property type="project" value="UniProtKB-ARBA"/>
</dbReference>
<keyword evidence="11" id="KW-0325">Glycoprotein</keyword>
<keyword evidence="14" id="KW-1185">Reference proteome</keyword>
<dbReference type="PANTHER" id="PTHR12129">
    <property type="entry name" value="HEPARAN SULFATE 2-O-SULFOTRANSFERASE"/>
    <property type="match status" value="1"/>
</dbReference>
<dbReference type="PANTHER" id="PTHR12129:SF17">
    <property type="entry name" value="HEPARAN SULFATE 2-O-SULFOTRANSFERASE 1"/>
    <property type="match status" value="1"/>
</dbReference>
<gene>
    <name evidence="13" type="ORF">OTU49_015852</name>
</gene>
<comment type="subcellular location">
    <subcellularLocation>
        <location evidence="1">Golgi apparatus membrane</location>
        <topology evidence="1">Single-pass type II membrane protein</topology>
    </subcellularLocation>
</comment>
<evidence type="ECO:0000256" key="2">
    <source>
        <dbReference type="ARBA" id="ARBA00010569"/>
    </source>
</evidence>
<keyword evidence="4" id="KW-0808">Transferase</keyword>